<dbReference type="Proteomes" id="UP000289738">
    <property type="component" value="Chromosome A01"/>
</dbReference>
<keyword evidence="6" id="KW-0732">Signal</keyword>
<keyword evidence="5 6" id="KW-0961">Cell wall biogenesis/degradation</keyword>
<dbReference type="EMBL" id="SDMP01000001">
    <property type="protein sequence ID" value="RYR75973.1"/>
    <property type="molecule type" value="Genomic_DNA"/>
</dbReference>
<keyword evidence="8" id="KW-1185">Reference proteome</keyword>
<dbReference type="GO" id="GO:0009505">
    <property type="term" value="C:plant-type cell wall"/>
    <property type="evidence" value="ECO:0007669"/>
    <property type="project" value="TreeGrafter"/>
</dbReference>
<sequence>MLKRGNSFGAMRMLCWGFGFIGFMFVKLVQGFENGNVTDMLYFNNNRPLMVGLTLIYGAAAKGAVCLDGSLPGYHFHRGYGAGSNSWLIQLEGGGWCGNVRNCIYSKKTRHGSSAFMEKQIPFVGILSNKAWENPDFYNWNRIKIRYCDGASFTGDSQNEGCFSEGNASGSLLWKI</sequence>
<evidence type="ECO:0000313" key="7">
    <source>
        <dbReference type="EMBL" id="RYR75973.1"/>
    </source>
</evidence>
<comment type="function">
    <text evidence="1 6">Hydrolyzes acetyl esters in homogalacturonan regions of pectin. In type I primary cell wall, galacturonic acid residues of pectin can be acetylated at the O-2 and O-3 positions. Decreasing the degree of acetylation of pectin gels in vitro alters their physical properties.</text>
</comment>
<dbReference type="InterPro" id="IPR004963">
    <property type="entry name" value="PAE/NOTUM"/>
</dbReference>
<evidence type="ECO:0000256" key="1">
    <source>
        <dbReference type="ARBA" id="ARBA00003534"/>
    </source>
</evidence>
<comment type="subcellular location">
    <subcellularLocation>
        <location evidence="2 6">Secreted</location>
        <location evidence="2 6">Cell wall</location>
    </subcellularLocation>
</comment>
<evidence type="ECO:0000256" key="3">
    <source>
        <dbReference type="ARBA" id="ARBA00005784"/>
    </source>
</evidence>
<evidence type="ECO:0000313" key="8">
    <source>
        <dbReference type="Proteomes" id="UP000289738"/>
    </source>
</evidence>
<dbReference type="PANTHER" id="PTHR21562">
    <property type="entry name" value="NOTUM-RELATED"/>
    <property type="match status" value="1"/>
</dbReference>
<name>A0A445EKV9_ARAHY</name>
<evidence type="ECO:0000256" key="6">
    <source>
        <dbReference type="RuleBase" id="RU363114"/>
    </source>
</evidence>
<evidence type="ECO:0000256" key="2">
    <source>
        <dbReference type="ARBA" id="ARBA00004191"/>
    </source>
</evidence>
<evidence type="ECO:0000256" key="5">
    <source>
        <dbReference type="ARBA" id="ARBA00023316"/>
    </source>
</evidence>
<keyword evidence="6" id="KW-0378">Hydrolase</keyword>
<proteinExistence type="inferred from homology"/>
<dbReference type="Pfam" id="PF03283">
    <property type="entry name" value="PAE"/>
    <property type="match status" value="1"/>
</dbReference>
<comment type="similarity">
    <text evidence="3 6">Belongs to the pectinacetylesterase family.</text>
</comment>
<dbReference type="AlphaFoldDB" id="A0A445EKV9"/>
<keyword evidence="6" id="KW-0964">Secreted</keyword>
<dbReference type="GO" id="GO:0052793">
    <property type="term" value="F:pectin acetylesterase activity"/>
    <property type="evidence" value="ECO:0007669"/>
    <property type="project" value="TreeGrafter"/>
</dbReference>
<protein>
    <recommendedName>
        <fullName evidence="6">Pectin acetylesterase</fullName>
        <ecNumber evidence="6">3.1.1.-</ecNumber>
    </recommendedName>
</protein>
<reference evidence="7 8" key="1">
    <citation type="submission" date="2019-01" db="EMBL/GenBank/DDBJ databases">
        <title>Sequencing of cultivated peanut Arachis hypogaea provides insights into genome evolution and oil improvement.</title>
        <authorList>
            <person name="Chen X."/>
        </authorList>
    </citation>
    <scope>NUCLEOTIDE SEQUENCE [LARGE SCALE GENOMIC DNA]</scope>
    <source>
        <strain evidence="8">cv. Fuhuasheng</strain>
        <tissue evidence="7">Leaves</tissue>
    </source>
</reference>
<comment type="caution">
    <text evidence="7">The sequence shown here is derived from an EMBL/GenBank/DDBJ whole genome shotgun (WGS) entry which is preliminary data.</text>
</comment>
<gene>
    <name evidence="7" type="ORF">Ahy_A01g000571</name>
</gene>
<evidence type="ECO:0000256" key="4">
    <source>
        <dbReference type="ARBA" id="ARBA00022512"/>
    </source>
</evidence>
<keyword evidence="4 6" id="KW-0134">Cell wall</keyword>
<accession>A0A445EKV9</accession>
<dbReference type="GO" id="GO:0071555">
    <property type="term" value="P:cell wall organization"/>
    <property type="evidence" value="ECO:0007669"/>
    <property type="project" value="UniProtKB-KW"/>
</dbReference>
<feature type="chain" id="PRO_5018824056" description="Pectin acetylesterase" evidence="6">
    <location>
        <begin position="32"/>
        <end position="176"/>
    </location>
</feature>
<dbReference type="EC" id="3.1.1.-" evidence="6"/>
<organism evidence="7 8">
    <name type="scientific">Arachis hypogaea</name>
    <name type="common">Peanut</name>
    <dbReference type="NCBI Taxonomy" id="3818"/>
    <lineage>
        <taxon>Eukaryota</taxon>
        <taxon>Viridiplantae</taxon>
        <taxon>Streptophyta</taxon>
        <taxon>Embryophyta</taxon>
        <taxon>Tracheophyta</taxon>
        <taxon>Spermatophyta</taxon>
        <taxon>Magnoliopsida</taxon>
        <taxon>eudicotyledons</taxon>
        <taxon>Gunneridae</taxon>
        <taxon>Pentapetalae</taxon>
        <taxon>rosids</taxon>
        <taxon>fabids</taxon>
        <taxon>Fabales</taxon>
        <taxon>Fabaceae</taxon>
        <taxon>Papilionoideae</taxon>
        <taxon>50 kb inversion clade</taxon>
        <taxon>dalbergioids sensu lato</taxon>
        <taxon>Dalbergieae</taxon>
        <taxon>Pterocarpus clade</taxon>
        <taxon>Arachis</taxon>
    </lineage>
</organism>
<dbReference type="PANTHER" id="PTHR21562:SF47">
    <property type="entry name" value="PECTIN ACETYLESTERASE"/>
    <property type="match status" value="1"/>
</dbReference>
<feature type="signal peptide" evidence="6">
    <location>
        <begin position="1"/>
        <end position="31"/>
    </location>
</feature>